<dbReference type="InterPro" id="IPR042099">
    <property type="entry name" value="ANL_N_sf"/>
</dbReference>
<dbReference type="AlphaFoldDB" id="A0ABC8RER0"/>
<dbReference type="Gene3D" id="3.40.50.12780">
    <property type="entry name" value="N-terminal domain of ligase-like"/>
    <property type="match status" value="1"/>
</dbReference>
<comment type="caution">
    <text evidence="1">The sequence shown here is derived from an EMBL/GenBank/DDBJ whole genome shotgun (WGS) entry which is preliminary data.</text>
</comment>
<evidence type="ECO:0000313" key="2">
    <source>
        <dbReference type="Proteomes" id="UP001642360"/>
    </source>
</evidence>
<dbReference type="GO" id="GO:0016878">
    <property type="term" value="F:acid-thiol ligase activity"/>
    <property type="evidence" value="ECO:0007669"/>
    <property type="project" value="UniProtKB-ARBA"/>
</dbReference>
<proteinExistence type="predicted"/>
<dbReference type="GO" id="GO:0006631">
    <property type="term" value="P:fatty acid metabolic process"/>
    <property type="evidence" value="ECO:0007669"/>
    <property type="project" value="UniProtKB-ARBA"/>
</dbReference>
<dbReference type="SUPFAM" id="SSF56801">
    <property type="entry name" value="Acetyl-CoA synthetase-like"/>
    <property type="match status" value="1"/>
</dbReference>
<dbReference type="EMBL" id="CAUOFW020001056">
    <property type="protein sequence ID" value="CAK9140547.1"/>
    <property type="molecule type" value="Genomic_DNA"/>
</dbReference>
<name>A0ABC8RER0_9AQUA</name>
<dbReference type="PANTHER" id="PTHR43272:SF4">
    <property type="entry name" value="LONG CHAIN ACYL-COA SYNTHETASE 2"/>
    <property type="match status" value="1"/>
</dbReference>
<reference evidence="1 2" key="1">
    <citation type="submission" date="2024-02" db="EMBL/GenBank/DDBJ databases">
        <authorList>
            <person name="Vignale AGUSTIN F."/>
            <person name="Sosa J E."/>
            <person name="Modenutti C."/>
        </authorList>
    </citation>
    <scope>NUCLEOTIDE SEQUENCE [LARGE SCALE GENOMIC DNA]</scope>
</reference>
<sequence length="206" mass="23828">MEYDALANVPRGEICLRGSTLFSGYHKRQDLSKEVLVDGWFHTGDIGEWQPSGAMKIIDRKKNIFKLSQGEYIAVESIESAYSQCPTVTSIWVYGNSFESFLLVVVIPERKALEEWAGKNHQTGDFKSLCENFKARKYILDELNSTDQKHQLRGFEMSKAVHLEPTPFDIERNFITPIFKFKRPQLLKYYKDCIDRLYNEAKGSKV</sequence>
<gene>
    <name evidence="1" type="ORF">ILEXP_LOCUS8007</name>
</gene>
<evidence type="ECO:0000313" key="1">
    <source>
        <dbReference type="EMBL" id="CAK9140547.1"/>
    </source>
</evidence>
<dbReference type="Proteomes" id="UP001642360">
    <property type="component" value="Unassembled WGS sequence"/>
</dbReference>
<keyword evidence="2" id="KW-1185">Reference proteome</keyword>
<protein>
    <submittedName>
        <fullName evidence="1">Uncharacterized protein</fullName>
    </submittedName>
</protein>
<dbReference type="PANTHER" id="PTHR43272">
    <property type="entry name" value="LONG-CHAIN-FATTY-ACID--COA LIGASE"/>
    <property type="match status" value="1"/>
</dbReference>
<accession>A0ABC8RER0</accession>
<organism evidence="1 2">
    <name type="scientific">Ilex paraguariensis</name>
    <name type="common">yerba mate</name>
    <dbReference type="NCBI Taxonomy" id="185542"/>
    <lineage>
        <taxon>Eukaryota</taxon>
        <taxon>Viridiplantae</taxon>
        <taxon>Streptophyta</taxon>
        <taxon>Embryophyta</taxon>
        <taxon>Tracheophyta</taxon>
        <taxon>Spermatophyta</taxon>
        <taxon>Magnoliopsida</taxon>
        <taxon>eudicotyledons</taxon>
        <taxon>Gunneridae</taxon>
        <taxon>Pentapetalae</taxon>
        <taxon>asterids</taxon>
        <taxon>campanulids</taxon>
        <taxon>Aquifoliales</taxon>
        <taxon>Aquifoliaceae</taxon>
        <taxon>Ilex</taxon>
    </lineage>
</organism>
<dbReference type="GO" id="GO:0016405">
    <property type="term" value="F:CoA-ligase activity"/>
    <property type="evidence" value="ECO:0007669"/>
    <property type="project" value="UniProtKB-ARBA"/>
</dbReference>